<dbReference type="GO" id="GO:0030286">
    <property type="term" value="C:dynein complex"/>
    <property type="evidence" value="ECO:0007669"/>
    <property type="project" value="InterPro"/>
</dbReference>
<reference evidence="3" key="1">
    <citation type="journal article" date="2020" name="Ecol. Evol.">
        <title>Genome structure and content of the rice root-knot nematode (Meloidogyne graminicola).</title>
        <authorList>
            <person name="Phan N.T."/>
            <person name="Danchin E.G.J."/>
            <person name="Klopp C."/>
            <person name="Perfus-Barbeoch L."/>
            <person name="Kozlowski D.K."/>
            <person name="Koutsovoulos G.D."/>
            <person name="Lopez-Roques C."/>
            <person name="Bouchez O."/>
            <person name="Zahm M."/>
            <person name="Besnard G."/>
            <person name="Bellafiore S."/>
        </authorList>
    </citation>
    <scope>NUCLEOTIDE SEQUENCE</scope>
    <source>
        <strain evidence="3">VN-18</strain>
    </source>
</reference>
<feature type="domain" description="Dynein heavy chain C-terminal" evidence="2">
    <location>
        <begin position="97"/>
        <end position="393"/>
    </location>
</feature>
<accession>A0A8S9ZS76</accession>
<evidence type="ECO:0008006" key="5">
    <source>
        <dbReference type="Google" id="ProtNLM"/>
    </source>
</evidence>
<dbReference type="AlphaFoldDB" id="A0A8S9ZS76"/>
<dbReference type="Gene3D" id="1.10.8.720">
    <property type="entry name" value="Region D6 of dynein motor"/>
    <property type="match status" value="1"/>
</dbReference>
<proteinExistence type="predicted"/>
<dbReference type="InterPro" id="IPR042219">
    <property type="entry name" value="AAA_lid_11_sf"/>
</dbReference>
<dbReference type="PANTHER" id="PTHR45703">
    <property type="entry name" value="DYNEIN HEAVY CHAIN"/>
    <property type="match status" value="1"/>
</dbReference>
<evidence type="ECO:0000259" key="2">
    <source>
        <dbReference type="Pfam" id="PF18199"/>
    </source>
</evidence>
<dbReference type="OrthoDB" id="14187at2759"/>
<dbReference type="Pfam" id="PF18198">
    <property type="entry name" value="AAA_lid_11"/>
    <property type="match status" value="1"/>
</dbReference>
<organism evidence="3 4">
    <name type="scientific">Meloidogyne graminicola</name>
    <dbReference type="NCBI Taxonomy" id="189291"/>
    <lineage>
        <taxon>Eukaryota</taxon>
        <taxon>Metazoa</taxon>
        <taxon>Ecdysozoa</taxon>
        <taxon>Nematoda</taxon>
        <taxon>Chromadorea</taxon>
        <taxon>Rhabditida</taxon>
        <taxon>Tylenchina</taxon>
        <taxon>Tylenchomorpha</taxon>
        <taxon>Tylenchoidea</taxon>
        <taxon>Meloidogynidae</taxon>
        <taxon>Meloidogyninae</taxon>
        <taxon>Meloidogyne</taxon>
    </lineage>
</organism>
<dbReference type="Proteomes" id="UP000605970">
    <property type="component" value="Unassembled WGS sequence"/>
</dbReference>
<dbReference type="FunFam" id="3.10.490.20:FF:000004">
    <property type="entry name" value="Cytoplasmic dynein heavy chain 2"/>
    <property type="match status" value="1"/>
</dbReference>
<dbReference type="Gene3D" id="3.10.490.20">
    <property type="match status" value="1"/>
</dbReference>
<dbReference type="InterPro" id="IPR041228">
    <property type="entry name" value="Dynein_C"/>
</dbReference>
<dbReference type="PANTHER" id="PTHR45703:SF36">
    <property type="entry name" value="DYNEIN HEAVY CHAIN, CYTOPLASMIC"/>
    <property type="match status" value="1"/>
</dbReference>
<name>A0A8S9ZS76_9BILA</name>
<dbReference type="EMBL" id="JABEBT010000034">
    <property type="protein sequence ID" value="KAF7636043.1"/>
    <property type="molecule type" value="Genomic_DNA"/>
</dbReference>
<evidence type="ECO:0000313" key="4">
    <source>
        <dbReference type="Proteomes" id="UP000605970"/>
    </source>
</evidence>
<protein>
    <recommendedName>
        <fullName evidence="5">Dynein heavy chain C-terminal domain-containing protein</fullName>
    </recommendedName>
</protein>
<evidence type="ECO:0000259" key="1">
    <source>
        <dbReference type="Pfam" id="PF18198"/>
    </source>
</evidence>
<sequence>MVGFTFIIVAMYLWGKIDNRFDQNLLETFLNKLFTHRFFESDFVLIEDVDGSSTPLVVPDETSTKDSLINWVHQIKAAQMPSWIGLPNNAEKVLLTERGQELLRKMLKMSDDELAYEEMDSSLQNKLAPSWMVILKDHCQVWLAELPKEICKLRRTKENVKDPIFRFFEREINLGSRLLAEIRRDLTELLEICDGKHKQNNHTRELISALVKSKQVPLSWKQYTTPRDVIAHEWMNDLKERVKQLDRFSRSNNLRAESVWLGGMFFPEAYITATRQFVAQTNGWSLEQLNMHIRAIGNNGKGVEQGPTNFSLTGLRAVGINCESPNKIKLTDSIHSEVDKLQFVWTLENQKKDEVVSVPVYLYANRAQYLFELYFVPDNFDKFLLSQRGVALLTNSSL</sequence>
<dbReference type="GO" id="GO:0051959">
    <property type="term" value="F:dynein light intermediate chain binding"/>
    <property type="evidence" value="ECO:0007669"/>
    <property type="project" value="InterPro"/>
</dbReference>
<dbReference type="Pfam" id="PF18199">
    <property type="entry name" value="Dynein_C"/>
    <property type="match status" value="1"/>
</dbReference>
<dbReference type="InterPro" id="IPR041658">
    <property type="entry name" value="AAA_lid_11"/>
</dbReference>
<feature type="domain" description="Dynein heavy chain AAA lid" evidence="1">
    <location>
        <begin position="14"/>
        <end position="90"/>
    </location>
</feature>
<gene>
    <name evidence="3" type="ORF">Mgra_00004492</name>
</gene>
<dbReference type="GO" id="GO:0045505">
    <property type="term" value="F:dynein intermediate chain binding"/>
    <property type="evidence" value="ECO:0007669"/>
    <property type="project" value="InterPro"/>
</dbReference>
<dbReference type="FunFam" id="1.20.1270.280:FF:000004">
    <property type="entry name" value="Cytoplasmic dynein heavy chain 2"/>
    <property type="match status" value="1"/>
</dbReference>
<dbReference type="InterPro" id="IPR043160">
    <property type="entry name" value="Dynein_C_barrel"/>
</dbReference>
<evidence type="ECO:0000313" key="3">
    <source>
        <dbReference type="EMBL" id="KAF7636043.1"/>
    </source>
</evidence>
<dbReference type="Gene3D" id="1.20.1270.280">
    <property type="match status" value="1"/>
</dbReference>
<dbReference type="InterPro" id="IPR026983">
    <property type="entry name" value="DHC"/>
</dbReference>
<dbReference type="GO" id="GO:0007018">
    <property type="term" value="P:microtubule-based movement"/>
    <property type="evidence" value="ECO:0007669"/>
    <property type="project" value="InterPro"/>
</dbReference>
<keyword evidence="4" id="KW-1185">Reference proteome</keyword>
<comment type="caution">
    <text evidence="3">The sequence shown here is derived from an EMBL/GenBank/DDBJ whole genome shotgun (WGS) entry which is preliminary data.</text>
</comment>